<protein>
    <recommendedName>
        <fullName evidence="6">Protein-export protein SecB</fullName>
    </recommendedName>
</protein>
<evidence type="ECO:0000256" key="5">
    <source>
        <dbReference type="ARBA" id="ARBA00023186"/>
    </source>
</evidence>
<dbReference type="EMBL" id="BASM01000028">
    <property type="protein sequence ID" value="GAD27271.1"/>
    <property type="molecule type" value="Genomic_DNA"/>
</dbReference>
<comment type="subunit">
    <text evidence="6">Homotetramer, a dimer of dimers. One homotetramer interacts with 1 SecA dimer.</text>
</comment>
<dbReference type="InterPro" id="IPR035958">
    <property type="entry name" value="SecB-like_sf"/>
</dbReference>
<accession>A0ABQ0IYJ0</accession>
<comment type="similarity">
    <text evidence="1 6">Belongs to the SecB family.</text>
</comment>
<evidence type="ECO:0000313" key="7">
    <source>
        <dbReference type="EMBL" id="GAD27271.1"/>
    </source>
</evidence>
<evidence type="ECO:0000256" key="2">
    <source>
        <dbReference type="ARBA" id="ARBA00022448"/>
    </source>
</evidence>
<dbReference type="HAMAP" id="MF_00821">
    <property type="entry name" value="SecB"/>
    <property type="match status" value="1"/>
</dbReference>
<name>A0ABQ0IYJ0_GLUTH</name>
<comment type="function">
    <text evidence="6">One of the proteins required for the normal export of preproteins out of the cell cytoplasm. It is a molecular chaperone that binds to a subset of precursor proteins, maintaining them in a translocation-competent state. It also specifically binds to its receptor SecA.</text>
</comment>
<evidence type="ECO:0000313" key="8">
    <source>
        <dbReference type="Proteomes" id="UP000018209"/>
    </source>
</evidence>
<evidence type="ECO:0000256" key="4">
    <source>
        <dbReference type="ARBA" id="ARBA00023010"/>
    </source>
</evidence>
<keyword evidence="4 6" id="KW-0811">Translocation</keyword>
<dbReference type="InterPro" id="IPR003708">
    <property type="entry name" value="SecB"/>
</dbReference>
<dbReference type="Proteomes" id="UP000018209">
    <property type="component" value="Unassembled WGS sequence"/>
</dbReference>
<comment type="caution">
    <text evidence="7">The sequence shown here is derived from an EMBL/GenBank/DDBJ whole genome shotgun (WGS) entry which is preliminary data.</text>
</comment>
<keyword evidence="8" id="KW-1185">Reference proteome</keyword>
<reference evidence="7 8" key="1">
    <citation type="submission" date="2013-08" db="EMBL/GenBank/DDBJ databases">
        <title>Gluconobacter thailandicus NBRC 3257 whole genome sequence.</title>
        <authorList>
            <person name="Matsutani M."/>
            <person name="Yakushi T."/>
            <person name="Matsushita K."/>
        </authorList>
    </citation>
    <scope>NUCLEOTIDE SEQUENCE [LARGE SCALE GENOMIC DNA]</scope>
    <source>
        <strain evidence="7 8">NBRC 3257</strain>
    </source>
</reference>
<dbReference type="NCBIfam" id="NF004392">
    <property type="entry name" value="PRK05751.1-3"/>
    <property type="match status" value="1"/>
</dbReference>
<evidence type="ECO:0000256" key="6">
    <source>
        <dbReference type="HAMAP-Rule" id="MF_00821"/>
    </source>
</evidence>
<proteinExistence type="inferred from homology"/>
<keyword evidence="2 6" id="KW-0813">Transport</keyword>
<organism evidence="7 8">
    <name type="scientific">Gluconobacter thailandicus NBRC 3257</name>
    <dbReference type="NCBI Taxonomy" id="1381097"/>
    <lineage>
        <taxon>Bacteria</taxon>
        <taxon>Pseudomonadati</taxon>
        <taxon>Pseudomonadota</taxon>
        <taxon>Alphaproteobacteria</taxon>
        <taxon>Acetobacterales</taxon>
        <taxon>Acetobacteraceae</taxon>
        <taxon>Gluconobacter</taxon>
    </lineage>
</organism>
<gene>
    <name evidence="6" type="primary">secB</name>
    <name evidence="7" type="ORF">NBRC3257_2270</name>
</gene>
<evidence type="ECO:0000256" key="3">
    <source>
        <dbReference type="ARBA" id="ARBA00022927"/>
    </source>
</evidence>
<dbReference type="Gene3D" id="3.10.420.10">
    <property type="entry name" value="SecB-like"/>
    <property type="match status" value="1"/>
</dbReference>
<dbReference type="Pfam" id="PF02556">
    <property type="entry name" value="SecB"/>
    <property type="match status" value="1"/>
</dbReference>
<dbReference type="PANTHER" id="PTHR36918">
    <property type="match status" value="1"/>
</dbReference>
<dbReference type="NCBIfam" id="TIGR00809">
    <property type="entry name" value="secB"/>
    <property type="match status" value="1"/>
</dbReference>
<dbReference type="PRINTS" id="PR01594">
    <property type="entry name" value="SECBCHAPRONE"/>
</dbReference>
<dbReference type="PANTHER" id="PTHR36918:SF1">
    <property type="entry name" value="PROTEIN-EXPORT PROTEIN SECB"/>
    <property type="match status" value="1"/>
</dbReference>
<sequence length="207" mass="22581">MQEACLGVHDTSCYRHCIAIVPSLSALRIRRPYMSENINDNTTQNMEGAPPQMPLAVNLQYTKDLSFEVPAGASIFATLRAAPQISVNIDVQANRLEEEQPVYEVALAVRAEAAEPPAEEGGKAGRTVFIAELTYAAIVTLGNAPQELVEPILLVEVPRLIFPYVRSIISDVTRDGGFPPVVLQPIDFVALWQAKRAQQFPEPAGEA</sequence>
<dbReference type="SUPFAM" id="SSF54611">
    <property type="entry name" value="SecB-like"/>
    <property type="match status" value="1"/>
</dbReference>
<evidence type="ECO:0000256" key="1">
    <source>
        <dbReference type="ARBA" id="ARBA00009990"/>
    </source>
</evidence>
<keyword evidence="6" id="KW-0963">Cytoplasm</keyword>
<keyword evidence="5 6" id="KW-0143">Chaperone</keyword>
<keyword evidence="3 6" id="KW-0653">Protein transport</keyword>
<comment type="subcellular location">
    <subcellularLocation>
        <location evidence="6">Cytoplasm</location>
    </subcellularLocation>
</comment>